<evidence type="ECO:0000256" key="2">
    <source>
        <dbReference type="ARBA" id="ARBA00022908"/>
    </source>
</evidence>
<gene>
    <name evidence="6" type="ORF">Metal_2116</name>
</gene>
<evidence type="ECO:0000256" key="1">
    <source>
        <dbReference type="ARBA" id="ARBA00008857"/>
    </source>
</evidence>
<dbReference type="HOGENOM" id="CLU_022238_3_1_6"/>
<evidence type="ECO:0000259" key="5">
    <source>
        <dbReference type="Pfam" id="PF20172"/>
    </source>
</evidence>
<organism evidence="6 7">
    <name type="scientific">Methylomicrobium album BG8</name>
    <dbReference type="NCBI Taxonomy" id="686340"/>
    <lineage>
        <taxon>Bacteria</taxon>
        <taxon>Pseudomonadati</taxon>
        <taxon>Pseudomonadota</taxon>
        <taxon>Gammaproteobacteria</taxon>
        <taxon>Methylococcales</taxon>
        <taxon>Methylococcaceae</taxon>
        <taxon>Methylomicrobium</taxon>
    </lineage>
</organism>
<dbReference type="eggNOG" id="COG0582">
    <property type="taxonomic scope" value="Bacteria"/>
</dbReference>
<dbReference type="GO" id="GO:0006310">
    <property type="term" value="P:DNA recombination"/>
    <property type="evidence" value="ECO:0007669"/>
    <property type="project" value="UniProtKB-KW"/>
</dbReference>
<dbReference type="Proteomes" id="UP000005090">
    <property type="component" value="Chromosome"/>
</dbReference>
<dbReference type="GO" id="GO:0015074">
    <property type="term" value="P:DNA integration"/>
    <property type="evidence" value="ECO:0007669"/>
    <property type="project" value="UniProtKB-KW"/>
</dbReference>
<dbReference type="InterPro" id="IPR013762">
    <property type="entry name" value="Integrase-like_cat_sf"/>
</dbReference>
<dbReference type="Pfam" id="PF20172">
    <property type="entry name" value="DUF6538"/>
    <property type="match status" value="1"/>
</dbReference>
<keyword evidence="7" id="KW-1185">Reference proteome</keyword>
<dbReference type="GO" id="GO:0003677">
    <property type="term" value="F:DNA binding"/>
    <property type="evidence" value="ECO:0007669"/>
    <property type="project" value="UniProtKB-KW"/>
</dbReference>
<evidence type="ECO:0000313" key="6">
    <source>
        <dbReference type="EMBL" id="EIC29871.1"/>
    </source>
</evidence>
<dbReference type="SUPFAM" id="SSF56349">
    <property type="entry name" value="DNA breaking-rejoining enzymes"/>
    <property type="match status" value="1"/>
</dbReference>
<accession>H8GR44</accession>
<keyword evidence="4" id="KW-0233">DNA recombination</keyword>
<protein>
    <recommendedName>
        <fullName evidence="5">DUF6538 domain-containing protein</fullName>
    </recommendedName>
</protein>
<sequence>MPKCPHLYRRGNILYFRIVVPVRLRSVLPVREFTQSLNTQNLSNAVPAAYKLASDAKLLFNYIDELMAEKELRNDLIQDLIERLEEKRQSEGFDLSKAAEEAKKKNTGLPLKAIAALKRKDIAFDLQEGRHQEELRLAKLQARAEAFDKLVNSQQVAAPQAQHEPIKTTSPSKVPMLSSAIATFMAQYDQSKIGMLKKHKTALSKFLEFIGNKPIDQIKHVDINRFFANFAHHHNKNFKNYKSSIKQLIEWARSLHEGAFDGVYINEVKYSGNRKEKERSQRSFKDAELLRVFTCEKMQGYCNSGADVHKFWLPVIGLYSGARVNEICQLNPFTDIVHGEGDVWYFHITEDTEADEDVRKSTKTEAAKRVIPIHSKLIDLGFLDYVESLKKARYKRLFPQWKVAGGRAGANAGKDFVRFIADVGLRDETKGKQLTGMHAFRKTALTRAYRGKFIKDMLSIVGHENDLMDETGRALPAVTMDYIDDEELVIPLADKKATIEKLQFDIPFCKPVKPTFKNHRRAS</sequence>
<keyword evidence="3" id="KW-0238">DNA-binding</keyword>
<dbReference type="PANTHER" id="PTHR30349:SF41">
    <property type="entry name" value="INTEGRASE_RECOMBINASE PROTEIN MJ0367-RELATED"/>
    <property type="match status" value="1"/>
</dbReference>
<dbReference type="InterPro" id="IPR011010">
    <property type="entry name" value="DNA_brk_join_enz"/>
</dbReference>
<dbReference type="EMBL" id="CM001475">
    <property type="protein sequence ID" value="EIC29871.1"/>
    <property type="molecule type" value="Genomic_DNA"/>
</dbReference>
<dbReference type="InterPro" id="IPR050090">
    <property type="entry name" value="Tyrosine_recombinase_XerCD"/>
</dbReference>
<name>H8GR44_METAL</name>
<reference evidence="6 7" key="1">
    <citation type="journal article" date="2013" name="Genome Announc.">
        <title>Genome Sequence of the Obligate Gammaproteobacterial Methanotroph Methylomicrobium album Strain BG8.</title>
        <authorList>
            <person name="Kits K.D."/>
            <person name="Kalyuzhnaya M.G."/>
            <person name="Klotz M.G."/>
            <person name="Jetten M.S."/>
            <person name="Op den Camp H.J."/>
            <person name="Vuilleumier S."/>
            <person name="Bringel F."/>
            <person name="Dispirito A.A."/>
            <person name="Murrell J.C."/>
            <person name="Bruce D."/>
            <person name="Cheng J.F."/>
            <person name="Copeland A."/>
            <person name="Goodwin L."/>
            <person name="Hauser L."/>
            <person name="Lajus A."/>
            <person name="Land M.L."/>
            <person name="Lapidus A."/>
            <person name="Lucas S."/>
            <person name="Medigue C."/>
            <person name="Pitluck S."/>
            <person name="Woyke T."/>
            <person name="Zeytun A."/>
            <person name="Stein L.Y."/>
        </authorList>
    </citation>
    <scope>NUCLEOTIDE SEQUENCE [LARGE SCALE GENOMIC DNA]</scope>
    <source>
        <strain evidence="6 7">BG8</strain>
    </source>
</reference>
<feature type="domain" description="DUF6538" evidence="5">
    <location>
        <begin position="6"/>
        <end position="61"/>
    </location>
</feature>
<dbReference type="AlphaFoldDB" id="H8GR44"/>
<dbReference type="InterPro" id="IPR046668">
    <property type="entry name" value="DUF6538"/>
</dbReference>
<proteinExistence type="inferred from homology"/>
<evidence type="ECO:0000256" key="4">
    <source>
        <dbReference type="ARBA" id="ARBA00023172"/>
    </source>
</evidence>
<evidence type="ECO:0000313" key="7">
    <source>
        <dbReference type="Proteomes" id="UP000005090"/>
    </source>
</evidence>
<dbReference type="Gene3D" id="1.10.443.10">
    <property type="entry name" value="Intergrase catalytic core"/>
    <property type="match status" value="1"/>
</dbReference>
<dbReference type="STRING" id="686340.Metal_2116"/>
<dbReference type="PANTHER" id="PTHR30349">
    <property type="entry name" value="PHAGE INTEGRASE-RELATED"/>
    <property type="match status" value="1"/>
</dbReference>
<keyword evidence="2" id="KW-0229">DNA integration</keyword>
<evidence type="ECO:0000256" key="3">
    <source>
        <dbReference type="ARBA" id="ARBA00023125"/>
    </source>
</evidence>
<comment type="similarity">
    <text evidence="1">Belongs to the 'phage' integrase family.</text>
</comment>